<dbReference type="Proteomes" id="UP000191905">
    <property type="component" value="Unassembled WGS sequence"/>
</dbReference>
<keyword evidence="7" id="KW-1185">Reference proteome</keyword>
<evidence type="ECO:0000313" key="6">
    <source>
        <dbReference type="EMBL" id="OQM75091.1"/>
    </source>
</evidence>
<comment type="function">
    <text evidence="1 4">Catalyzes the insertion of molybdate into adenylated molybdopterin with the concomitant release of AMP.</text>
</comment>
<keyword evidence="4" id="KW-0808">Transferase</keyword>
<keyword evidence="4" id="KW-0500">Molybdenum</keyword>
<dbReference type="STRING" id="1873176.BFN67_20305"/>
<keyword evidence="4" id="KW-0501">Molybdenum cofactor biosynthesis</keyword>
<dbReference type="Gene3D" id="2.40.340.10">
    <property type="entry name" value="MoeA, C-terminal, domain IV"/>
    <property type="match status" value="1"/>
</dbReference>
<dbReference type="InterPro" id="IPR005110">
    <property type="entry name" value="MoeA_linker/N"/>
</dbReference>
<dbReference type="OrthoDB" id="8435302at2"/>
<dbReference type="PANTHER" id="PTHR10192:SF5">
    <property type="entry name" value="GEPHYRIN"/>
    <property type="match status" value="1"/>
</dbReference>
<gene>
    <name evidence="6" type="ORF">BFN67_20305</name>
</gene>
<comment type="cofactor">
    <cofactor evidence="4">
        <name>Mg(2+)</name>
        <dbReference type="ChEBI" id="CHEBI:18420"/>
    </cofactor>
</comment>
<dbReference type="InterPro" id="IPR036688">
    <property type="entry name" value="MoeA_C_domain_IV_sf"/>
</dbReference>
<dbReference type="GO" id="GO:0005829">
    <property type="term" value="C:cytosol"/>
    <property type="evidence" value="ECO:0007669"/>
    <property type="project" value="TreeGrafter"/>
</dbReference>
<dbReference type="AlphaFoldDB" id="A0A1V8RPG1"/>
<comment type="pathway">
    <text evidence="4">Cofactor biosynthesis; molybdopterin biosynthesis.</text>
</comment>
<evidence type="ECO:0000256" key="3">
    <source>
        <dbReference type="ARBA" id="ARBA00047317"/>
    </source>
</evidence>
<reference evidence="6 7" key="1">
    <citation type="journal article" date="2016" name="Int. J. Syst. Evol. Microbiol.">
        <title>Pseudaminobacter manganicus sp. nov., isolated from sludge of a manganese mine.</title>
        <authorList>
            <person name="Li J."/>
            <person name="Huang J."/>
            <person name="Liao S."/>
            <person name="Wang G."/>
        </authorList>
    </citation>
    <scope>NUCLEOTIDE SEQUENCE [LARGE SCALE GENOMIC DNA]</scope>
    <source>
        <strain evidence="6 7">JH-7</strain>
    </source>
</reference>
<dbReference type="InterPro" id="IPR001453">
    <property type="entry name" value="MoaB/Mog_dom"/>
</dbReference>
<evidence type="ECO:0000313" key="7">
    <source>
        <dbReference type="Proteomes" id="UP000191905"/>
    </source>
</evidence>
<dbReference type="EC" id="2.10.1.1" evidence="4"/>
<feature type="domain" description="MoaB/Mog" evidence="5">
    <location>
        <begin position="162"/>
        <end position="294"/>
    </location>
</feature>
<accession>A0A1V8RPG1</accession>
<dbReference type="GO" id="GO:0061599">
    <property type="term" value="F:molybdopterin molybdotransferase activity"/>
    <property type="evidence" value="ECO:0007669"/>
    <property type="project" value="UniProtKB-UniRule"/>
</dbReference>
<dbReference type="Gene3D" id="3.40.980.10">
    <property type="entry name" value="MoaB/Mog-like domain"/>
    <property type="match status" value="1"/>
</dbReference>
<evidence type="ECO:0000256" key="2">
    <source>
        <dbReference type="ARBA" id="ARBA00010763"/>
    </source>
</evidence>
<protein>
    <recommendedName>
        <fullName evidence="4">Molybdopterin molybdenumtransferase</fullName>
        <ecNumber evidence="4">2.10.1.1</ecNumber>
    </recommendedName>
</protein>
<organism evidence="6 7">
    <name type="scientific">Manganibacter manganicus</name>
    <dbReference type="NCBI Taxonomy" id="1873176"/>
    <lineage>
        <taxon>Bacteria</taxon>
        <taxon>Pseudomonadati</taxon>
        <taxon>Pseudomonadota</taxon>
        <taxon>Alphaproteobacteria</taxon>
        <taxon>Hyphomicrobiales</taxon>
        <taxon>Phyllobacteriaceae</taxon>
        <taxon>Manganibacter</taxon>
    </lineage>
</organism>
<dbReference type="GO" id="GO:0006777">
    <property type="term" value="P:Mo-molybdopterin cofactor biosynthetic process"/>
    <property type="evidence" value="ECO:0007669"/>
    <property type="project" value="UniProtKB-UniRule"/>
</dbReference>
<dbReference type="Gene3D" id="3.90.105.10">
    <property type="entry name" value="Molybdopterin biosynthesis moea protein, domain 2"/>
    <property type="match status" value="1"/>
</dbReference>
<proteinExistence type="inferred from homology"/>
<dbReference type="RefSeq" id="WP_080920172.1">
    <property type="nucleotide sequence ID" value="NZ_MDET01000021.1"/>
</dbReference>
<evidence type="ECO:0000259" key="5">
    <source>
        <dbReference type="SMART" id="SM00852"/>
    </source>
</evidence>
<comment type="caution">
    <text evidence="6">The sequence shown here is derived from an EMBL/GenBank/DDBJ whole genome shotgun (WGS) entry which is preliminary data.</text>
</comment>
<evidence type="ECO:0000256" key="1">
    <source>
        <dbReference type="ARBA" id="ARBA00002901"/>
    </source>
</evidence>
<dbReference type="InterPro" id="IPR036425">
    <property type="entry name" value="MoaB/Mog-like_dom_sf"/>
</dbReference>
<name>A0A1V8RPG1_9HYPH</name>
<dbReference type="EMBL" id="MDET01000021">
    <property type="protein sequence ID" value="OQM75091.1"/>
    <property type="molecule type" value="Genomic_DNA"/>
</dbReference>
<dbReference type="SUPFAM" id="SSF53218">
    <property type="entry name" value="Molybdenum cofactor biosynthesis proteins"/>
    <property type="match status" value="1"/>
</dbReference>
<dbReference type="Pfam" id="PF00994">
    <property type="entry name" value="MoCF_biosynth"/>
    <property type="match status" value="1"/>
</dbReference>
<dbReference type="SUPFAM" id="SSF63867">
    <property type="entry name" value="MoeA C-terminal domain-like"/>
    <property type="match status" value="1"/>
</dbReference>
<dbReference type="UniPathway" id="UPA00344"/>
<dbReference type="PANTHER" id="PTHR10192">
    <property type="entry name" value="MOLYBDOPTERIN BIOSYNTHESIS PROTEIN"/>
    <property type="match status" value="1"/>
</dbReference>
<dbReference type="Pfam" id="PF03453">
    <property type="entry name" value="MoeA_N"/>
    <property type="match status" value="1"/>
</dbReference>
<dbReference type="SMART" id="SM00852">
    <property type="entry name" value="MoCF_biosynth"/>
    <property type="match status" value="1"/>
</dbReference>
<comment type="catalytic activity">
    <reaction evidence="3">
        <text>adenylyl-molybdopterin + molybdate = Mo-molybdopterin + AMP + H(+)</text>
        <dbReference type="Rhea" id="RHEA:35047"/>
        <dbReference type="ChEBI" id="CHEBI:15378"/>
        <dbReference type="ChEBI" id="CHEBI:36264"/>
        <dbReference type="ChEBI" id="CHEBI:62727"/>
        <dbReference type="ChEBI" id="CHEBI:71302"/>
        <dbReference type="ChEBI" id="CHEBI:456215"/>
        <dbReference type="EC" id="2.10.1.1"/>
    </reaction>
</comment>
<dbReference type="Gene3D" id="2.170.190.11">
    <property type="entry name" value="Molybdopterin biosynthesis moea protein, domain 3"/>
    <property type="match status" value="1"/>
</dbReference>
<comment type="similarity">
    <text evidence="2 4">Belongs to the MoeA family.</text>
</comment>
<dbReference type="InterPro" id="IPR038987">
    <property type="entry name" value="MoeA-like"/>
</dbReference>
<dbReference type="SUPFAM" id="SSF63882">
    <property type="entry name" value="MoeA N-terminal region -like"/>
    <property type="match status" value="1"/>
</dbReference>
<evidence type="ECO:0000256" key="4">
    <source>
        <dbReference type="RuleBase" id="RU365090"/>
    </source>
</evidence>
<dbReference type="GO" id="GO:0046872">
    <property type="term" value="F:metal ion binding"/>
    <property type="evidence" value="ECO:0007669"/>
    <property type="project" value="UniProtKB-UniRule"/>
</dbReference>
<keyword evidence="4" id="KW-0479">Metal-binding</keyword>
<dbReference type="InterPro" id="IPR036135">
    <property type="entry name" value="MoeA_linker/N_sf"/>
</dbReference>
<keyword evidence="4" id="KW-0460">Magnesium</keyword>
<sequence>MSRTQPLHGALTSLESARAALLDGLAPVAPQSMPLAEARGCIAAEMPGLHAPLPQRNKAVIDGWALPSLDLAGASPYSPVPLSRPPQWIETGQALPEGCDCILEPDLVEHHGPMAQAVAEAIPGQGVRRTGEDIAAGRPAAIAGRGLSAADLLALRATGADTVMVRAPRLSLIDVAHPDGTGPTAEFIAALAQADGAAVTATPAAREAQSIAAAISEASADLFVLIGGTGAGRTDCSADAIKDAGTLIAHGLALQPGETAAIGRRGIVPIVALPGLPDHALGAYLMLVQPLIDRLAARLPRQGTALPLSRKIASTVGVAEVALVRREAEQWQVLGTGNLSLDHIRMADAWLTIGADSEGHAAGTPVEAFPLRAT</sequence>